<dbReference type="EMBL" id="CP009249">
    <property type="protein sequence ID" value="APT91933.1"/>
    <property type="molecule type" value="Genomic_DNA"/>
</dbReference>
<dbReference type="RefSeq" id="WP_075732868.1">
    <property type="nucleotide sequence ID" value="NZ_CP009249.1"/>
</dbReference>
<keyword evidence="2 4" id="KW-0732">Signal</keyword>
<comment type="similarity">
    <text evidence="3">Belongs to the bacterial solute-binding protein 9 family.</text>
</comment>
<proteinExistence type="inferred from homology"/>
<evidence type="ECO:0000256" key="4">
    <source>
        <dbReference type="SAM" id="SignalP"/>
    </source>
</evidence>
<dbReference type="STRING" id="161895.CPHO_02295"/>
<dbReference type="NCBIfam" id="NF038134">
    <property type="entry name" value="choice_anch_M"/>
    <property type="match status" value="1"/>
</dbReference>
<dbReference type="GO" id="GO:0046872">
    <property type="term" value="F:metal ion binding"/>
    <property type="evidence" value="ECO:0007669"/>
    <property type="project" value="UniProtKB-KW"/>
</dbReference>
<dbReference type="GO" id="GO:0007155">
    <property type="term" value="P:cell adhesion"/>
    <property type="evidence" value="ECO:0007669"/>
    <property type="project" value="InterPro"/>
</dbReference>
<evidence type="ECO:0000313" key="6">
    <source>
        <dbReference type="Proteomes" id="UP000185491"/>
    </source>
</evidence>
<dbReference type="InterPro" id="IPR050492">
    <property type="entry name" value="Bact_metal-bind_prot9"/>
</dbReference>
<dbReference type="PROSITE" id="PS51257">
    <property type="entry name" value="PROKAR_LIPOPROTEIN"/>
    <property type="match status" value="1"/>
</dbReference>
<dbReference type="NCBIfam" id="TIGR03769">
    <property type="entry name" value="P_ac_wall_RPT"/>
    <property type="match status" value="1"/>
</dbReference>
<sequence>MRVALSIVAAGTLLAGCATGVSASNAPSEADGVFDVVATTPIVADMARNVAGQRARVTALIPPGADPHTFEPGLRSVRNVANADLIFTNGLLLEQQSLLKTAHQSSRPGVPVVAVAEQAPRHGAELIPLVENIALDTVWFGMRIAGTGESLGAQRNSGVEVKLVDAKGPGEAAAYITGTFGLPEVLFNTRDGVDDHDSTTLPVDAHTHVSWAFSQPGFYRLTFASFLDGHTPVGENTITVAVGVDPHTDPANPDPVVLDHGHMDLTTDLDSQEIVIRGDAPEGIDTNYDYDPARTVVEVPSSVLQHIPGDPTFRFLGTAGEETYLLPQAVLGKHVHGEVDPHLWHSVGAAIGMVRVIEEELTAQDPGGRDIYHANANAYVDKLTELDGWMRAQFGSIPATRRHLVTTHDGYAYLGAEYGINVAGFVTPNPAVEPSPRDVIALTRTLENLRVPAVFLEPALAERPGVLSETAHRLGVAVCTIHSDTFAGDVDSYLKLMRANTQEITRCLQRKI</sequence>
<dbReference type="KEGG" id="cpho:CPHO_02295"/>
<evidence type="ECO:0000256" key="2">
    <source>
        <dbReference type="ARBA" id="ARBA00022729"/>
    </source>
</evidence>
<evidence type="ECO:0000256" key="3">
    <source>
        <dbReference type="RuleBase" id="RU003512"/>
    </source>
</evidence>
<dbReference type="Gene3D" id="3.40.50.1980">
    <property type="entry name" value="Nitrogenase molybdenum iron protein domain"/>
    <property type="match status" value="2"/>
</dbReference>
<name>A0A1L7D1J4_9CORY</name>
<dbReference type="OrthoDB" id="9810636at2"/>
<keyword evidence="6" id="KW-1185">Reference proteome</keyword>
<organism evidence="5 6">
    <name type="scientific">Corynebacterium phocae</name>
    <dbReference type="NCBI Taxonomy" id="161895"/>
    <lineage>
        <taxon>Bacteria</taxon>
        <taxon>Bacillati</taxon>
        <taxon>Actinomycetota</taxon>
        <taxon>Actinomycetes</taxon>
        <taxon>Mycobacteriales</taxon>
        <taxon>Corynebacteriaceae</taxon>
        <taxon>Corynebacterium</taxon>
    </lineage>
</organism>
<dbReference type="InterPro" id="IPR006127">
    <property type="entry name" value="ZnuA-like"/>
</dbReference>
<feature type="chain" id="PRO_5012521365" evidence="4">
    <location>
        <begin position="24"/>
        <end position="512"/>
    </location>
</feature>
<dbReference type="AlphaFoldDB" id="A0A1L7D1J4"/>
<dbReference type="PRINTS" id="PR00691">
    <property type="entry name" value="ADHESINB"/>
</dbReference>
<dbReference type="SUPFAM" id="SSF53807">
    <property type="entry name" value="Helical backbone' metal receptor"/>
    <property type="match status" value="1"/>
</dbReference>
<dbReference type="GO" id="GO:0030001">
    <property type="term" value="P:metal ion transport"/>
    <property type="evidence" value="ECO:0007669"/>
    <property type="project" value="InterPro"/>
</dbReference>
<dbReference type="InterPro" id="IPR006128">
    <property type="entry name" value="Lipoprotein_PsaA-like"/>
</dbReference>
<dbReference type="GO" id="GO:0030313">
    <property type="term" value="C:cell envelope"/>
    <property type="evidence" value="ECO:0007669"/>
    <property type="project" value="UniProtKB-SubCell"/>
</dbReference>
<accession>A0A1L7D1J4</accession>
<keyword evidence="1 3" id="KW-0813">Transport</keyword>
<dbReference type="InterPro" id="IPR022435">
    <property type="entry name" value="Surface-anchored_actinobac"/>
</dbReference>
<evidence type="ECO:0000313" key="5">
    <source>
        <dbReference type="EMBL" id="APT91933.1"/>
    </source>
</evidence>
<dbReference type="PANTHER" id="PTHR42953">
    <property type="entry name" value="HIGH-AFFINITY ZINC UPTAKE SYSTEM PROTEIN ZNUA-RELATED"/>
    <property type="match status" value="1"/>
</dbReference>
<gene>
    <name evidence="5" type="ORF">CPHO_02295</name>
</gene>
<feature type="signal peptide" evidence="4">
    <location>
        <begin position="1"/>
        <end position="23"/>
    </location>
</feature>
<evidence type="ECO:0000256" key="1">
    <source>
        <dbReference type="ARBA" id="ARBA00022448"/>
    </source>
</evidence>
<dbReference type="Pfam" id="PF01297">
    <property type="entry name" value="ZnuA"/>
    <property type="match status" value="2"/>
</dbReference>
<dbReference type="InterPro" id="IPR022434">
    <property type="entry name" value="ABC_LPXTG_lipo_actinobac"/>
</dbReference>
<dbReference type="Proteomes" id="UP000185491">
    <property type="component" value="Chromosome"/>
</dbReference>
<protein>
    <submittedName>
        <fullName evidence="5">ABC transporter substrate-binding protein</fullName>
    </submittedName>
</protein>
<dbReference type="InterPro" id="IPR006129">
    <property type="entry name" value="AdhesinB"/>
</dbReference>
<dbReference type="NCBIfam" id="TIGR03772">
    <property type="entry name" value="anch_rpt_subst"/>
    <property type="match status" value="1"/>
</dbReference>
<reference evidence="5 6" key="1">
    <citation type="submission" date="2014-08" db="EMBL/GenBank/DDBJ databases">
        <title>Complete genome sequence of Corynebacterium phocae M408/89/1(T)(=DSM 44612(T)), isolated from the common seal (Phoca vitulina).</title>
        <authorList>
            <person name="Ruckert C."/>
            <person name="Albersmeier A."/>
            <person name="Winkler A."/>
            <person name="Kalinowski J."/>
        </authorList>
    </citation>
    <scope>NUCLEOTIDE SEQUENCE [LARGE SCALE GENOMIC DNA]</scope>
    <source>
        <strain evidence="5 6">M408/89/1</strain>
    </source>
</reference>
<dbReference type="PRINTS" id="PR00690">
    <property type="entry name" value="ADHESNFAMILY"/>
</dbReference>